<evidence type="ECO:0000256" key="2">
    <source>
        <dbReference type="ARBA" id="ARBA00022605"/>
    </source>
</evidence>
<evidence type="ECO:0000259" key="8">
    <source>
        <dbReference type="Pfam" id="PF00696"/>
    </source>
</evidence>
<dbReference type="GO" id="GO:0005524">
    <property type="term" value="F:ATP binding"/>
    <property type="evidence" value="ECO:0007669"/>
    <property type="project" value="UniProtKB-KW"/>
</dbReference>
<dbReference type="InterPro" id="IPR011529">
    <property type="entry name" value="Glu_5kinase"/>
</dbReference>
<dbReference type="Pfam" id="PF01472">
    <property type="entry name" value="PUA"/>
    <property type="match status" value="1"/>
</dbReference>
<dbReference type="InterPro" id="IPR005715">
    <property type="entry name" value="Glu_5kinase/COase_Synthase"/>
</dbReference>
<keyword evidence="4 10" id="KW-0808">Transferase</keyword>
<dbReference type="InterPro" id="IPR041739">
    <property type="entry name" value="G5K_ProB"/>
</dbReference>
<keyword evidence="6 10" id="KW-0418">Kinase</keyword>
<dbReference type="InterPro" id="IPR019797">
    <property type="entry name" value="Glutamate_5-kinase_CS"/>
</dbReference>
<keyword evidence="7" id="KW-0067">ATP-binding</keyword>
<dbReference type="HAMAP" id="MF_00456">
    <property type="entry name" value="ProB"/>
    <property type="match status" value="1"/>
</dbReference>
<dbReference type="PROSITE" id="PS00902">
    <property type="entry name" value="GLUTAMATE_5_KINASE"/>
    <property type="match status" value="1"/>
</dbReference>
<organism evidence="10 11">
    <name type="scientific">Kouleothrix aurantiaca</name>
    <dbReference type="NCBI Taxonomy" id="186479"/>
    <lineage>
        <taxon>Bacteria</taxon>
        <taxon>Bacillati</taxon>
        <taxon>Chloroflexota</taxon>
        <taxon>Chloroflexia</taxon>
        <taxon>Chloroflexales</taxon>
        <taxon>Roseiflexineae</taxon>
        <taxon>Roseiflexaceae</taxon>
        <taxon>Kouleothrix</taxon>
    </lineage>
</organism>
<feature type="domain" description="PUA" evidence="9">
    <location>
        <begin position="281"/>
        <end position="327"/>
    </location>
</feature>
<dbReference type="SUPFAM" id="SSF88697">
    <property type="entry name" value="PUA domain-like"/>
    <property type="match status" value="1"/>
</dbReference>
<evidence type="ECO:0000256" key="7">
    <source>
        <dbReference type="ARBA" id="ARBA00022840"/>
    </source>
</evidence>
<evidence type="ECO:0000256" key="1">
    <source>
        <dbReference type="ARBA" id="ARBA00022490"/>
    </source>
</evidence>
<dbReference type="AlphaFoldDB" id="A0A0P9D9F8"/>
<evidence type="ECO:0000256" key="3">
    <source>
        <dbReference type="ARBA" id="ARBA00022650"/>
    </source>
</evidence>
<dbReference type="InterPro" id="IPR036974">
    <property type="entry name" value="PUA_sf"/>
</dbReference>
<evidence type="ECO:0000256" key="5">
    <source>
        <dbReference type="ARBA" id="ARBA00022741"/>
    </source>
</evidence>
<dbReference type="NCBIfam" id="TIGR01027">
    <property type="entry name" value="proB"/>
    <property type="match status" value="1"/>
</dbReference>
<feature type="non-terminal residue" evidence="10">
    <location>
        <position position="327"/>
    </location>
</feature>
<reference evidence="10 11" key="1">
    <citation type="submission" date="2015-09" db="EMBL/GenBank/DDBJ databases">
        <title>Draft genome sequence of Kouleothrix aurantiaca JCM 19913.</title>
        <authorList>
            <person name="Hemp J."/>
        </authorList>
    </citation>
    <scope>NUCLEOTIDE SEQUENCE [LARGE SCALE GENOMIC DNA]</scope>
    <source>
        <strain evidence="10 11">COM-B</strain>
    </source>
</reference>
<dbReference type="PROSITE" id="PS50890">
    <property type="entry name" value="PUA"/>
    <property type="match status" value="1"/>
</dbReference>
<dbReference type="InterPro" id="IPR001057">
    <property type="entry name" value="Glu/AcGlu_kinase"/>
</dbReference>
<proteinExistence type="inferred from homology"/>
<evidence type="ECO:0000313" key="10">
    <source>
        <dbReference type="EMBL" id="KPV49139.1"/>
    </source>
</evidence>
<dbReference type="Gene3D" id="3.40.1160.10">
    <property type="entry name" value="Acetylglutamate kinase-like"/>
    <property type="match status" value="2"/>
</dbReference>
<dbReference type="Gene3D" id="2.30.130.10">
    <property type="entry name" value="PUA domain"/>
    <property type="match status" value="1"/>
</dbReference>
<keyword evidence="2" id="KW-0028">Amino-acid biosynthesis</keyword>
<keyword evidence="5" id="KW-0547">Nucleotide-binding</keyword>
<dbReference type="PANTHER" id="PTHR43654">
    <property type="entry name" value="GLUTAMATE 5-KINASE"/>
    <property type="match status" value="1"/>
</dbReference>
<feature type="domain" description="Aspartate/glutamate/uridylate kinase" evidence="8">
    <location>
        <begin position="10"/>
        <end position="238"/>
    </location>
</feature>
<dbReference type="GO" id="GO:0005829">
    <property type="term" value="C:cytosol"/>
    <property type="evidence" value="ECO:0007669"/>
    <property type="project" value="TreeGrafter"/>
</dbReference>
<evidence type="ECO:0000256" key="4">
    <source>
        <dbReference type="ARBA" id="ARBA00022679"/>
    </source>
</evidence>
<dbReference type="CDD" id="cd04242">
    <property type="entry name" value="AAK_G5K_ProB"/>
    <property type="match status" value="1"/>
</dbReference>
<dbReference type="InterPro" id="IPR001048">
    <property type="entry name" value="Asp/Glu/Uridylate_kinase"/>
</dbReference>
<dbReference type="CDD" id="cd21157">
    <property type="entry name" value="PUA_G5K"/>
    <property type="match status" value="1"/>
</dbReference>
<keyword evidence="3" id="KW-0641">Proline biosynthesis</keyword>
<dbReference type="EC" id="2.7.2.11" evidence="10"/>
<dbReference type="GO" id="GO:0008652">
    <property type="term" value="P:amino acid biosynthetic process"/>
    <property type="evidence" value="ECO:0007669"/>
    <property type="project" value="UniProtKB-KW"/>
</dbReference>
<dbReference type="SUPFAM" id="SSF53633">
    <property type="entry name" value="Carbamate kinase-like"/>
    <property type="match status" value="1"/>
</dbReference>
<dbReference type="EMBL" id="LJCR01002171">
    <property type="protein sequence ID" value="KPV49139.1"/>
    <property type="molecule type" value="Genomic_DNA"/>
</dbReference>
<dbReference type="InterPro" id="IPR015947">
    <property type="entry name" value="PUA-like_sf"/>
</dbReference>
<dbReference type="InterPro" id="IPR002478">
    <property type="entry name" value="PUA"/>
</dbReference>
<dbReference type="InterPro" id="IPR036393">
    <property type="entry name" value="AceGlu_kinase-like_sf"/>
</dbReference>
<dbReference type="Pfam" id="PF00696">
    <property type="entry name" value="AA_kinase"/>
    <property type="match status" value="1"/>
</dbReference>
<dbReference type="GO" id="GO:0003723">
    <property type="term" value="F:RNA binding"/>
    <property type="evidence" value="ECO:0007669"/>
    <property type="project" value="InterPro"/>
</dbReference>
<dbReference type="Proteomes" id="UP000050509">
    <property type="component" value="Unassembled WGS sequence"/>
</dbReference>
<dbReference type="FunFam" id="3.40.1160.10:FF:000018">
    <property type="entry name" value="Glutamate 5-kinase"/>
    <property type="match status" value="1"/>
</dbReference>
<protein>
    <submittedName>
        <fullName evidence="10">Gamma-glutamyl kinase</fullName>
        <ecNumber evidence="10">2.7.2.11</ecNumber>
    </submittedName>
</protein>
<dbReference type="PANTHER" id="PTHR43654:SF1">
    <property type="entry name" value="ISOPENTENYL PHOSPHATE KINASE"/>
    <property type="match status" value="1"/>
</dbReference>
<sequence>MTTTTTTPRRIVIKLGTNVLTAGTDHLHRPRMVELVRQIAEARAQGVEVVLVSSGAVAAGRERLQFPPRRKDLPFKQLLAAVGQSRLMHIYEQIFDLYSIPVAQTLLTREDLRDRHRYLNARNTLLACLLHGVLPIINENDVVEVDEIRLGDNDTLSALVANLVDADLLLILSDIEGLYSADPRRDPQATLIPEVRAIDDAIYALAGGSNTRGTGGMTTKIHAADLATHSGTAVVITSGATPGVLGRVLNGERLGTRFPAIASRLESRKRWVLAETARRSRVIADQGAARALTEGGKSLLPAGVVGVEGDFERGQKIRIYNSDGQEL</sequence>
<dbReference type="PIRSF" id="PIRSF000729">
    <property type="entry name" value="GK"/>
    <property type="match status" value="1"/>
</dbReference>
<dbReference type="PRINTS" id="PR00474">
    <property type="entry name" value="GLU5KINASE"/>
</dbReference>
<evidence type="ECO:0000313" key="11">
    <source>
        <dbReference type="Proteomes" id="UP000050509"/>
    </source>
</evidence>
<comment type="caution">
    <text evidence="10">The sequence shown here is derived from an EMBL/GenBank/DDBJ whole genome shotgun (WGS) entry which is preliminary data.</text>
</comment>
<name>A0A0P9D9F8_9CHLR</name>
<keyword evidence="1" id="KW-0963">Cytoplasm</keyword>
<gene>
    <name evidence="10" type="ORF">SE17_34310</name>
</gene>
<dbReference type="GO" id="GO:0004349">
    <property type="term" value="F:glutamate 5-kinase activity"/>
    <property type="evidence" value="ECO:0007669"/>
    <property type="project" value="UniProtKB-EC"/>
</dbReference>
<accession>A0A0P9D9F8</accession>
<keyword evidence="11" id="KW-1185">Reference proteome</keyword>
<evidence type="ECO:0000256" key="6">
    <source>
        <dbReference type="ARBA" id="ARBA00022777"/>
    </source>
</evidence>
<evidence type="ECO:0000259" key="9">
    <source>
        <dbReference type="Pfam" id="PF01472"/>
    </source>
</evidence>